<dbReference type="Proteomes" id="UP001634394">
    <property type="component" value="Unassembled WGS sequence"/>
</dbReference>
<reference evidence="1 2" key="1">
    <citation type="submission" date="2024-11" db="EMBL/GenBank/DDBJ databases">
        <title>Chromosome-level genome assembly of the freshwater bivalve Anodonta woodiana.</title>
        <authorList>
            <person name="Chen X."/>
        </authorList>
    </citation>
    <scope>NUCLEOTIDE SEQUENCE [LARGE SCALE GENOMIC DNA]</scope>
    <source>
        <strain evidence="1">MN2024</strain>
        <tissue evidence="1">Gills</tissue>
    </source>
</reference>
<protein>
    <submittedName>
        <fullName evidence="1">Uncharacterized protein</fullName>
    </submittedName>
</protein>
<proteinExistence type="predicted"/>
<evidence type="ECO:0000313" key="2">
    <source>
        <dbReference type="Proteomes" id="UP001634394"/>
    </source>
</evidence>
<name>A0ABD3XLA9_SINWO</name>
<organism evidence="1 2">
    <name type="scientific">Sinanodonta woodiana</name>
    <name type="common">Chinese pond mussel</name>
    <name type="synonym">Anodonta woodiana</name>
    <dbReference type="NCBI Taxonomy" id="1069815"/>
    <lineage>
        <taxon>Eukaryota</taxon>
        <taxon>Metazoa</taxon>
        <taxon>Spiralia</taxon>
        <taxon>Lophotrochozoa</taxon>
        <taxon>Mollusca</taxon>
        <taxon>Bivalvia</taxon>
        <taxon>Autobranchia</taxon>
        <taxon>Heteroconchia</taxon>
        <taxon>Palaeoheterodonta</taxon>
        <taxon>Unionida</taxon>
        <taxon>Unionoidea</taxon>
        <taxon>Unionidae</taxon>
        <taxon>Unioninae</taxon>
        <taxon>Sinanodonta</taxon>
    </lineage>
</organism>
<dbReference type="EMBL" id="JBJQND010000002">
    <property type="protein sequence ID" value="KAL3887027.1"/>
    <property type="molecule type" value="Genomic_DNA"/>
</dbReference>
<evidence type="ECO:0000313" key="1">
    <source>
        <dbReference type="EMBL" id="KAL3887027.1"/>
    </source>
</evidence>
<gene>
    <name evidence="1" type="ORF">ACJMK2_026983</name>
</gene>
<comment type="caution">
    <text evidence="1">The sequence shown here is derived from an EMBL/GenBank/DDBJ whole genome shotgun (WGS) entry which is preliminary data.</text>
</comment>
<accession>A0ABD3XLA9</accession>
<keyword evidence="2" id="KW-1185">Reference proteome</keyword>
<dbReference type="AlphaFoldDB" id="A0ABD3XLA9"/>
<sequence>MYTYAIVKWKIWTLLKAIINYRTGINKIGCKWQLNTAQDTLEKVLFSKLDEELLSVSFHAT</sequence>